<dbReference type="EMBL" id="CP170594">
    <property type="protein sequence ID" value="XNH97073.1"/>
    <property type="molecule type" value="Genomic_DNA"/>
</dbReference>
<organism evidence="1 2">
    <name type="scientific">Vibrio cyclitrophicus</name>
    <dbReference type="NCBI Taxonomy" id="47951"/>
    <lineage>
        <taxon>Bacteria</taxon>
        <taxon>Pseudomonadati</taxon>
        <taxon>Pseudomonadota</taxon>
        <taxon>Gammaproteobacteria</taxon>
        <taxon>Vibrionales</taxon>
        <taxon>Vibrionaceae</taxon>
        <taxon>Vibrio</taxon>
    </lineage>
</organism>
<keyword evidence="1" id="KW-0614">Plasmid</keyword>
<name>A0ACD5G567_9VIBR</name>
<accession>A0ACD5G567</accession>
<protein>
    <submittedName>
        <fullName evidence="1">Uncharacterized protein</fullName>
    </submittedName>
</protein>
<evidence type="ECO:0000313" key="1">
    <source>
        <dbReference type="EMBL" id="XNH97073.1"/>
    </source>
</evidence>
<proteinExistence type="predicted"/>
<sequence length="176" mass="19528">MPPSNENEAQLSVDVEQGVKEEGYSVVWVSLYLLGLLSVPFSYFIACSYAALPTWLSKHQLLVECVLFGLIGGCLYCLRAVYLNRCVRKSWDTIWLSWYVLRPLVSLIMGGMTYFMINVGLIAIGGKAISSPEHLFYILAFFSGLNVDGFLKKFEGQISKTTGVRESKQSSSSSNG</sequence>
<gene>
    <name evidence="1" type="ORF">BCS90_26055</name>
</gene>
<evidence type="ECO:0000313" key="2">
    <source>
        <dbReference type="Proteomes" id="UP000235310"/>
    </source>
</evidence>
<geneLocation type="plasmid" evidence="1 2">
    <name>unnamed4</name>
</geneLocation>
<dbReference type="Proteomes" id="UP000235310">
    <property type="component" value="Plasmid unnamed4"/>
</dbReference>
<reference evidence="1 2" key="1">
    <citation type="journal article" date="2018" name="Nature">
        <title>A major lineage of non-tailed dsDNA viruses as unrecognized killers of marine bacteria.</title>
        <authorList>
            <person name="Kauffman K.M."/>
            <person name="Hussain F.A."/>
            <person name="Yang J."/>
            <person name="Arevalo P."/>
            <person name="Brown J.M."/>
            <person name="Chang W.K."/>
            <person name="VanInsberghe D."/>
            <person name="Elsherbini J."/>
            <person name="Sharma R.S."/>
            <person name="Cutler M.B."/>
            <person name="Kelly L."/>
            <person name="Polz M.F."/>
        </authorList>
    </citation>
    <scope>NUCLEOTIDE SEQUENCE [LARGE SCALE GENOMIC DNA]</scope>
    <source>
        <strain evidence="1 2">10N.222.46.E12</strain>
    </source>
</reference>